<evidence type="ECO:0000313" key="2">
    <source>
        <dbReference type="Proteomes" id="UP001551329"/>
    </source>
</evidence>
<name>A0ABV3CIX6_9ACTN</name>
<evidence type="ECO:0000313" key="1">
    <source>
        <dbReference type="EMBL" id="MEU7074729.1"/>
    </source>
</evidence>
<reference evidence="1 2" key="1">
    <citation type="submission" date="2024-06" db="EMBL/GenBank/DDBJ databases">
        <title>The Natural Products Discovery Center: Release of the First 8490 Sequenced Strains for Exploring Actinobacteria Biosynthetic Diversity.</title>
        <authorList>
            <person name="Kalkreuter E."/>
            <person name="Kautsar S.A."/>
            <person name="Yang D."/>
            <person name="Bader C.D."/>
            <person name="Teijaro C.N."/>
            <person name="Fluegel L."/>
            <person name="Davis C.M."/>
            <person name="Simpson J.R."/>
            <person name="Lauterbach L."/>
            <person name="Steele A.D."/>
            <person name="Gui C."/>
            <person name="Meng S."/>
            <person name="Li G."/>
            <person name="Viehrig K."/>
            <person name="Ye F."/>
            <person name="Su P."/>
            <person name="Kiefer A.F."/>
            <person name="Nichols A."/>
            <person name="Cepeda A.J."/>
            <person name="Yan W."/>
            <person name="Fan B."/>
            <person name="Jiang Y."/>
            <person name="Adhikari A."/>
            <person name="Zheng C.-J."/>
            <person name="Schuster L."/>
            <person name="Cowan T.M."/>
            <person name="Smanski M.J."/>
            <person name="Chevrette M.G."/>
            <person name="De Carvalho L.P.S."/>
            <person name="Shen B."/>
        </authorList>
    </citation>
    <scope>NUCLEOTIDE SEQUENCE [LARGE SCALE GENOMIC DNA]</scope>
    <source>
        <strain evidence="1 2">NPDC045974</strain>
    </source>
</reference>
<protein>
    <recommendedName>
        <fullName evidence="3">Major capsid protein</fullName>
    </recommendedName>
</protein>
<keyword evidence="2" id="KW-1185">Reference proteome</keyword>
<sequence length="291" mass="31181">MAVLQPNRELIAPPPTQRVRYGLFTAGSVVPMSDRMLGNGLQFYADHCGEFTELYNQECGVESPVKTPNEGTELVGTDPYWLETRLRCGTVGRTAEEIRAAARARLTAAEQRRVEDVLWNGIAAQPDVLNLVNNVGTQVVTPLAPGAGAAISALENAFYQMTGYVGTIHINTQAEGALEYAGFLNPDAGVLRTRKGSAVSLGDGYGINGPADVAPAAGFVWAFMTAYTTVWRSTDAQTPQPDPRRVMDRTLNQWDVVSERVYAAAWACPEVFAVQVPIAAPATAATPAVPV</sequence>
<accession>A0ABV3CIX6</accession>
<dbReference type="Proteomes" id="UP001551329">
    <property type="component" value="Unassembled WGS sequence"/>
</dbReference>
<evidence type="ECO:0008006" key="3">
    <source>
        <dbReference type="Google" id="ProtNLM"/>
    </source>
</evidence>
<dbReference type="EMBL" id="JBEZAE010000029">
    <property type="protein sequence ID" value="MEU7074729.1"/>
    <property type="molecule type" value="Genomic_DNA"/>
</dbReference>
<gene>
    <name evidence="1" type="ORF">AB0A88_32015</name>
</gene>
<proteinExistence type="predicted"/>
<comment type="caution">
    <text evidence="1">The sequence shown here is derived from an EMBL/GenBank/DDBJ whole genome shotgun (WGS) entry which is preliminary data.</text>
</comment>
<organism evidence="1 2">
    <name type="scientific">Streptomyces narbonensis</name>
    <dbReference type="NCBI Taxonomy" id="67333"/>
    <lineage>
        <taxon>Bacteria</taxon>
        <taxon>Bacillati</taxon>
        <taxon>Actinomycetota</taxon>
        <taxon>Actinomycetes</taxon>
        <taxon>Kitasatosporales</taxon>
        <taxon>Streptomycetaceae</taxon>
        <taxon>Streptomyces</taxon>
    </lineage>
</organism>
<dbReference type="RefSeq" id="WP_358477236.1">
    <property type="nucleotide sequence ID" value="NZ_JBEZAE010000029.1"/>
</dbReference>